<evidence type="ECO:0000313" key="2">
    <source>
        <dbReference type="Proteomes" id="UP001527882"/>
    </source>
</evidence>
<dbReference type="EMBL" id="JAQAGZ010000003">
    <property type="protein sequence ID" value="MCZ8511795.1"/>
    <property type="molecule type" value="Genomic_DNA"/>
</dbReference>
<protein>
    <submittedName>
        <fullName evidence="1">Uncharacterized protein</fullName>
    </submittedName>
</protein>
<proteinExistence type="predicted"/>
<sequence>MELDTLLRELFQSQEDWSVTVGENTYVVVPNDCIEDEDEE</sequence>
<name>A0ABT4Q512_9BACL</name>
<evidence type="ECO:0000313" key="1">
    <source>
        <dbReference type="EMBL" id="MCZ8511795.1"/>
    </source>
</evidence>
<dbReference type="Proteomes" id="UP001527882">
    <property type="component" value="Unassembled WGS sequence"/>
</dbReference>
<dbReference type="RefSeq" id="WP_269880197.1">
    <property type="nucleotide sequence ID" value="NZ_JAQAGZ010000003.1"/>
</dbReference>
<gene>
    <name evidence="1" type="ORF">O9H85_05025</name>
</gene>
<keyword evidence="2" id="KW-1185">Reference proteome</keyword>
<reference evidence="1 2" key="1">
    <citation type="submission" date="2022-12" db="EMBL/GenBank/DDBJ databases">
        <title>Draft genome sequence of Paenibacillus sp. dW9.</title>
        <authorList>
            <person name="Choi E.-W."/>
            <person name="Kim D.-U."/>
        </authorList>
    </citation>
    <scope>NUCLEOTIDE SEQUENCE [LARGE SCALE GENOMIC DNA]</scope>
    <source>
        <strain evidence="2">dW9</strain>
    </source>
</reference>
<comment type="caution">
    <text evidence="1">The sequence shown here is derived from an EMBL/GenBank/DDBJ whole genome shotgun (WGS) entry which is preliminary data.</text>
</comment>
<organism evidence="1 2">
    <name type="scientific">Paenibacillus gyeongsangnamensis</name>
    <dbReference type="NCBI Taxonomy" id="3388067"/>
    <lineage>
        <taxon>Bacteria</taxon>
        <taxon>Bacillati</taxon>
        <taxon>Bacillota</taxon>
        <taxon>Bacilli</taxon>
        <taxon>Bacillales</taxon>
        <taxon>Paenibacillaceae</taxon>
        <taxon>Paenibacillus</taxon>
    </lineage>
</organism>
<accession>A0ABT4Q512</accession>